<keyword evidence="5" id="KW-1185">Reference proteome</keyword>
<name>A0A7J0EGG4_9ERIC</name>
<feature type="compositionally biased region" description="Polar residues" evidence="2">
    <location>
        <begin position="1611"/>
        <end position="1623"/>
    </location>
</feature>
<feature type="compositionally biased region" description="Polar residues" evidence="2">
    <location>
        <begin position="44"/>
        <end position="54"/>
    </location>
</feature>
<feature type="compositionally biased region" description="Basic residues" evidence="2">
    <location>
        <begin position="2089"/>
        <end position="2102"/>
    </location>
</feature>
<feature type="compositionally biased region" description="Polar residues" evidence="2">
    <location>
        <begin position="1073"/>
        <end position="1101"/>
    </location>
</feature>
<feature type="region of interest" description="Disordered" evidence="2">
    <location>
        <begin position="2082"/>
        <end position="2103"/>
    </location>
</feature>
<dbReference type="Gene3D" id="4.10.1000.10">
    <property type="entry name" value="Zinc finger, CCCH-type"/>
    <property type="match status" value="1"/>
</dbReference>
<dbReference type="GO" id="GO:0005634">
    <property type="term" value="C:nucleus"/>
    <property type="evidence" value="ECO:0007669"/>
    <property type="project" value="TreeGrafter"/>
</dbReference>
<dbReference type="PANTHER" id="PTHR46156">
    <property type="entry name" value="CCCH ZINGC FINGER"/>
    <property type="match status" value="1"/>
</dbReference>
<keyword evidence="1" id="KW-0862">Zinc</keyword>
<organism evidence="4 5">
    <name type="scientific">Actinidia rufa</name>
    <dbReference type="NCBI Taxonomy" id="165716"/>
    <lineage>
        <taxon>Eukaryota</taxon>
        <taxon>Viridiplantae</taxon>
        <taxon>Streptophyta</taxon>
        <taxon>Embryophyta</taxon>
        <taxon>Tracheophyta</taxon>
        <taxon>Spermatophyta</taxon>
        <taxon>Magnoliopsida</taxon>
        <taxon>eudicotyledons</taxon>
        <taxon>Gunneridae</taxon>
        <taxon>Pentapetalae</taxon>
        <taxon>asterids</taxon>
        <taxon>Ericales</taxon>
        <taxon>Actinidiaceae</taxon>
        <taxon>Actinidia</taxon>
    </lineage>
</organism>
<feature type="region of interest" description="Disordered" evidence="2">
    <location>
        <begin position="32"/>
        <end position="76"/>
    </location>
</feature>
<gene>
    <name evidence="4" type="ORF">Acr_04g0003060</name>
</gene>
<feature type="region of interest" description="Disordered" evidence="2">
    <location>
        <begin position="1065"/>
        <end position="1101"/>
    </location>
</feature>
<feature type="zinc finger region" description="C3H1-type" evidence="1">
    <location>
        <begin position="2028"/>
        <end position="2054"/>
    </location>
</feature>
<dbReference type="InterPro" id="IPR000571">
    <property type="entry name" value="Znf_CCCH"/>
</dbReference>
<feature type="compositionally biased region" description="Low complexity" evidence="2">
    <location>
        <begin position="2235"/>
        <end position="2256"/>
    </location>
</feature>
<feature type="compositionally biased region" description="Polar residues" evidence="2">
    <location>
        <begin position="125"/>
        <end position="135"/>
    </location>
</feature>
<dbReference type="Proteomes" id="UP000585474">
    <property type="component" value="Unassembled WGS sequence"/>
</dbReference>
<dbReference type="SMART" id="SM00356">
    <property type="entry name" value="ZnF_C3H1"/>
    <property type="match status" value="2"/>
</dbReference>
<protein>
    <submittedName>
        <fullName evidence="4">Subunit NDH-M of NAD(P)H:plastoquinone dehydrogenase complex</fullName>
    </submittedName>
</protein>
<feature type="domain" description="C3H1-type" evidence="3">
    <location>
        <begin position="2028"/>
        <end position="2054"/>
    </location>
</feature>
<feature type="region of interest" description="Disordered" evidence="2">
    <location>
        <begin position="2190"/>
        <end position="2256"/>
    </location>
</feature>
<feature type="compositionally biased region" description="Low complexity" evidence="2">
    <location>
        <begin position="1685"/>
        <end position="1698"/>
    </location>
</feature>
<keyword evidence="1" id="KW-0479">Metal-binding</keyword>
<sequence>MELPTYLHHPPRHDLEGGFRFRDNFIDGFKPNHDEEFLRGPTDVRNSGFDSNYRNSHDRDRYGSNSGGSSRGFTFGDSHVSNLGNYQSRHGSELNNDRIRDNREENRRWGHAWLTPRRASDAPVESNNNEFSNTDGIPVVSSRRVPRSYDSRKFSYRGSREGNQEFRQSPKKKIERKSVLDRIQFRKSYKRCRNAEQYFPSACCDDSGPNNFRSRGPFVHPSDRMAEDREGRLVELDVSFKSNALVAKAIVASSSHEVESNRNLTPVSRNIRKLPEPESDLSNLPLTKLSDDPVKSNSSTFALDFPTISFENSKQLGDNAKDSSGGAVSGIGLQPSSCGTDDLPGINTTGSGGTSSLRNRKKKKVISSVSRVPSSQTTKKNVDPVQADCSIHSPPKSAGMIPVHKVDMQPSPNEVAAVSENNKANDSPGAIVSETDGIDIDPVDEGIIVADRSVDLHAMLNSEEGPAGLQNGNTFQVRDLGQQSFQNEPPVLLQNGLVKGCSEAKLSKGGGANTEFSSPEETRIYGDSLNLCSTIQDMCNGSSSDNGLIGRQLKITVPGSEFNDDAGLPESVELDGFPRAVLSVEGNAIVSLSSAEETNIHESVFDSYGSSYYATTRLRKEVRPDGTTVLLEHVTVEGSPETRMSVGGNLHIGFGKGCSPKKRKDRDTHLDFSSPHINGTPENAVNILHSVDTTLSCPVKDLRLVEEDFLGAGNLGAGSQPSTDKDSVVCGSSITKGSFDNELSVKQSFRIGQNETSPKYVKKRKVCAPVPLSPMLSENQEERVKASSFTFKSASALLGNMEAGARETLVLMNNQINIFDTERGGGVETVAAATTPEPGMLHIENVQQRNPSETQMSETDQWQPLTDMKCEGDPLLNGVSTTSLHNEIEEYAPDKLSNMDSTDTLSIVTGPQMFNSKISGQGSNEKGCEDARKQDEKLVFEGLSSSYSLDTALKKSTINEEIRKNLLTSAVPRVFPGHPSLKKTATSSQIAAPRTWHRSGNAYASSHLGKNSYPNPAPPQGQPARKTVKDQTAFLHTEHLHHWQILRQNGCSETESDLLQRKDMDVPKPSEEAPNSSGTHGNQSGQINNNETQSVQEDGNSVSIKSKNIVYVKRKSNQLVATSSSSDRSLQNADKTEAISSDSYYNRRKNQIIRKLSQVAEKVSTPDERKRALPATTSSFSRRRSDKGAFLELIQKEVRPDGTTVLLEHVTVEGSPETRMSVGGNLHIGFGKGCSPKKRKDRDTHLDFSSPHINGTPENAVNILHSVDTTLSCPVKDLRLVEEDFLGAGNLGAGSQPSTDKDSVVCGSSITKGSFDNELSVKQSFRIGQNETSPKYVKKRKVCAPVPLSPMLSENQEERVKASSFTFKSAPALLGNMEAGARETLVLMNNQINIFDTERGGGVETVAAATTPEPGMLHIENVQQRNPSETQMSETDQWQPLTDMKCEGDPLLNGVSTTSLHNEIVEYAPDKLSNMDSTDTLSIVTGPQMFNSKISGQGSNEKGCEDARKQDEKLVFEGLSSSYSLDTALKKSTINKKSGDSIGSVSSLKPKFGPQVPINTAHSLNSVSGNVRKNLLTSAVPRVFPGHPSLKKTATSSQIAAPRTWHRSGNAYASSHLGKNSYPNPAPPQGQPARKTVKDQTAFLHTSSVYRLNSSVMDETKKRTGLDATLERPKTPPLPCSIKLSNFTTFSSGKGTSSPLADPPENGCSETESDLLQRKDMDVPKPSEEAPNSSGTHGNQSGQINNNETQSVQEDGNSVSIKSKNIVYVKRKSNQLVATSSSSDRSLQNADKTEALSSDSYYNRRKNQIIRKLSQVAEKVSTPDERKRALPATTSSFSRRRSDKDMLINLDFASSQEATLAVAAVEKRKREHKGAGAGAATTTATAVTKNRNRSFRKSAHSIELRPGERIFRVGSVRYKMDPTRRTLQRISDEELSNSVALQSGKDAKKSSVPKRLLIGNDEYVRISNGKLIRDPKKRTRMLASEKVRWSLHTARLRLAREERKYCQFFTRKGSCSDPNCKLTHKVIPERMQDCSYFLQGLCTNESCPYRHVNVNPNASICDGFLRGYCADGNEVPSASFTIPKTGTKERKRSPRQHRKNARGRYFGSNISEHRTLVSEKHSTKHNDDIFCQEGKFADYIHLDFGDDEAEEISDPVSERTSSRDGDLTDMELDVDELIKPFNLIRRSMVIESSPAEDSPSEKIAGGEEKEQGKVRQPKASGATGECEEQEHEQSMEGSGSAAPPATSESTPPTSIP</sequence>
<feature type="region of interest" description="Disordered" evidence="2">
    <location>
        <begin position="1001"/>
        <end position="1028"/>
    </location>
</feature>
<dbReference type="PROSITE" id="PS50103">
    <property type="entry name" value="ZF_C3H1"/>
    <property type="match status" value="1"/>
</dbReference>
<feature type="region of interest" description="Disordered" evidence="2">
    <location>
        <begin position="1775"/>
        <end position="1794"/>
    </location>
</feature>
<feature type="compositionally biased region" description="Basic and acidic residues" evidence="2">
    <location>
        <begin position="1658"/>
        <end position="1674"/>
    </location>
</feature>
<feature type="region of interest" description="Disordered" evidence="2">
    <location>
        <begin position="1610"/>
        <end position="1637"/>
    </location>
</feature>
<reference evidence="4 5" key="1">
    <citation type="submission" date="2019-07" db="EMBL/GenBank/DDBJ databases">
        <title>De Novo Assembly of kiwifruit Actinidia rufa.</title>
        <authorList>
            <person name="Sugita-Konishi S."/>
            <person name="Sato K."/>
            <person name="Mori E."/>
            <person name="Abe Y."/>
            <person name="Kisaki G."/>
            <person name="Hamano K."/>
            <person name="Suezawa K."/>
            <person name="Otani M."/>
            <person name="Fukuda T."/>
            <person name="Manabe T."/>
            <person name="Gomi K."/>
            <person name="Tabuchi M."/>
            <person name="Akimitsu K."/>
            <person name="Kataoka I."/>
        </authorList>
    </citation>
    <scope>NUCLEOTIDE SEQUENCE [LARGE SCALE GENOMIC DNA]</scope>
    <source>
        <strain evidence="5">cv. Fuchu</strain>
    </source>
</reference>
<feature type="region of interest" description="Disordered" evidence="2">
    <location>
        <begin position="316"/>
        <end position="387"/>
    </location>
</feature>
<evidence type="ECO:0000256" key="1">
    <source>
        <dbReference type="PROSITE-ProRule" id="PRU00723"/>
    </source>
</evidence>
<feature type="compositionally biased region" description="Basic and acidic residues" evidence="2">
    <location>
        <begin position="2204"/>
        <end position="2213"/>
    </location>
</feature>
<dbReference type="EMBL" id="BJWL01000004">
    <property type="protein sequence ID" value="GFY85568.1"/>
    <property type="molecule type" value="Genomic_DNA"/>
</dbReference>
<evidence type="ECO:0000313" key="5">
    <source>
        <dbReference type="Proteomes" id="UP000585474"/>
    </source>
</evidence>
<feature type="compositionally biased region" description="Basic and acidic residues" evidence="2">
    <location>
        <begin position="1715"/>
        <end position="1728"/>
    </location>
</feature>
<evidence type="ECO:0000313" key="4">
    <source>
        <dbReference type="EMBL" id="GFY85568.1"/>
    </source>
</evidence>
<dbReference type="PANTHER" id="PTHR46156:SF1">
    <property type="entry name" value="ZINC FINGER CCCH DOMAIN-CONTAINING PROTEIN 3"/>
    <property type="match status" value="1"/>
</dbReference>
<feature type="region of interest" description="Disordered" evidence="2">
    <location>
        <begin position="119"/>
        <end position="174"/>
    </location>
</feature>
<feature type="compositionally biased region" description="Low complexity" evidence="2">
    <location>
        <begin position="366"/>
        <end position="375"/>
    </location>
</feature>
<proteinExistence type="predicted"/>
<evidence type="ECO:0000256" key="2">
    <source>
        <dbReference type="SAM" id="MobiDB-lite"/>
    </source>
</evidence>
<feature type="compositionally biased region" description="Basic and acidic residues" evidence="2">
    <location>
        <begin position="147"/>
        <end position="164"/>
    </location>
</feature>
<evidence type="ECO:0000259" key="3">
    <source>
        <dbReference type="PROSITE" id="PS50103"/>
    </source>
</evidence>
<feature type="compositionally biased region" description="Polar residues" evidence="2">
    <location>
        <begin position="1730"/>
        <end position="1758"/>
    </location>
</feature>
<comment type="caution">
    <text evidence="4">The sequence shown here is derived from an EMBL/GenBank/DDBJ whole genome shotgun (WGS) entry which is preliminary data.</text>
</comment>
<keyword evidence="1" id="KW-0863">Zinc-finger</keyword>
<feature type="region of interest" description="Disordered" evidence="2">
    <location>
        <begin position="1655"/>
        <end position="1758"/>
    </location>
</feature>
<accession>A0A7J0EGG4</accession>
<dbReference type="GO" id="GO:0008270">
    <property type="term" value="F:zinc ion binding"/>
    <property type="evidence" value="ECO:0007669"/>
    <property type="project" value="UniProtKB-KW"/>
</dbReference>
<feature type="compositionally biased region" description="Polar residues" evidence="2">
    <location>
        <begin position="1002"/>
        <end position="1014"/>
    </location>
</feature>
<dbReference type="OrthoDB" id="3247158at2759"/>